<accession>A5BTU5</accession>
<evidence type="ECO:0000313" key="1">
    <source>
        <dbReference type="EMBL" id="CAN79316.1"/>
    </source>
</evidence>
<reference evidence="1" key="1">
    <citation type="journal article" date="2007" name="PLoS ONE">
        <title>The first genome sequence of an elite grapevine cultivar (Pinot noir Vitis vinifera L.): coping with a highly heterozygous genome.</title>
        <authorList>
            <person name="Velasco R."/>
            <person name="Zharkikh A."/>
            <person name="Troggio M."/>
            <person name="Cartwright D.A."/>
            <person name="Cestaro A."/>
            <person name="Pruss D."/>
            <person name="Pindo M."/>
            <person name="FitzGerald L.M."/>
            <person name="Vezzulli S."/>
            <person name="Reid J."/>
            <person name="Malacarne G."/>
            <person name="Iliev D."/>
            <person name="Coppola G."/>
            <person name="Wardell B."/>
            <person name="Micheletti D."/>
            <person name="Macalma T."/>
            <person name="Facci M."/>
            <person name="Mitchell J.T."/>
            <person name="Perazzolli M."/>
            <person name="Eldredge G."/>
            <person name="Gatto P."/>
            <person name="Oyzerski R."/>
            <person name="Moretto M."/>
            <person name="Gutin N."/>
            <person name="Stefanini M."/>
            <person name="Chen Y."/>
            <person name="Segala C."/>
            <person name="Davenport C."/>
            <person name="Dematte L."/>
            <person name="Mraz A."/>
            <person name="Battilana J."/>
            <person name="Stormo K."/>
            <person name="Costa F."/>
            <person name="Tao Q."/>
            <person name="Si-Ammour A."/>
            <person name="Harkins T."/>
            <person name="Lackey A."/>
            <person name="Perbost C."/>
            <person name="Taillon B."/>
            <person name="Stella A."/>
            <person name="Solovyev V."/>
            <person name="Fawcett J.A."/>
            <person name="Sterck L."/>
            <person name="Vandepoele K."/>
            <person name="Grando S.M."/>
            <person name="Toppo S."/>
            <person name="Moser C."/>
            <person name="Lanchbury J."/>
            <person name="Bogden R."/>
            <person name="Skolnick M."/>
            <person name="Sgaramella V."/>
            <person name="Bhatnagar S.K."/>
            <person name="Fontana P."/>
            <person name="Gutin A."/>
            <person name="Van de Peer Y."/>
            <person name="Salamini F."/>
            <person name="Viola R."/>
        </authorList>
    </citation>
    <scope>NUCLEOTIDE SEQUENCE</scope>
</reference>
<proteinExistence type="predicted"/>
<organism evidence="1">
    <name type="scientific">Vitis vinifera</name>
    <name type="common">Grape</name>
    <dbReference type="NCBI Taxonomy" id="29760"/>
    <lineage>
        <taxon>Eukaryota</taxon>
        <taxon>Viridiplantae</taxon>
        <taxon>Streptophyta</taxon>
        <taxon>Embryophyta</taxon>
        <taxon>Tracheophyta</taxon>
        <taxon>Spermatophyta</taxon>
        <taxon>Magnoliopsida</taxon>
        <taxon>eudicotyledons</taxon>
        <taxon>Gunneridae</taxon>
        <taxon>Pentapetalae</taxon>
        <taxon>rosids</taxon>
        <taxon>Vitales</taxon>
        <taxon>Vitaceae</taxon>
        <taxon>Viteae</taxon>
        <taxon>Vitis</taxon>
    </lineage>
</organism>
<sequence>MIYFWRSIYLVWNSQSALRLDHSLVSGGVQKGLKVNGFKDLFRNWWMGYVVNGASSHCLVKLKGLKKDLKQGRSSVSPPSPKLAEARRLAFEEFKKWDLMEESSWSQKAREIWLRGGDKNIRLFHKIAIAQSRNNLLTKVRVNGALLTKVDEIKDGVRRAFHTLLSKSRDGRPTIRGLCLKILGRDNSRSLEEPFSEEEVFDALNSLCGDKAPGLDVFTMVFWQFC</sequence>
<dbReference type="EMBL" id="AM470876">
    <property type="protein sequence ID" value="CAN79316.1"/>
    <property type="molecule type" value="Genomic_DNA"/>
</dbReference>
<gene>
    <name evidence="1" type="ORF">VITISV_016706</name>
</gene>
<dbReference type="AlphaFoldDB" id="A5BTU5"/>
<protein>
    <submittedName>
        <fullName evidence="1">Uncharacterized protein</fullName>
    </submittedName>
</protein>
<name>A5BTU5_VITVI</name>